<proteinExistence type="predicted"/>
<evidence type="ECO:0000313" key="2">
    <source>
        <dbReference type="EMBL" id="KKU06826.1"/>
    </source>
</evidence>
<dbReference type="SUPFAM" id="SSF53056">
    <property type="entry name" value="beta-carbonic anhydrase, cab"/>
    <property type="match status" value="1"/>
</dbReference>
<dbReference type="Pfam" id="PF20686">
    <property type="entry name" value="CsoSCA_cat"/>
    <property type="match status" value="1"/>
</dbReference>
<dbReference type="GO" id="GO:0004089">
    <property type="term" value="F:carbonate dehydratase activity"/>
    <property type="evidence" value="ECO:0007669"/>
    <property type="project" value="InterPro"/>
</dbReference>
<dbReference type="EMBL" id="LCKX01000021">
    <property type="protein sequence ID" value="KKU06826.1"/>
    <property type="molecule type" value="Genomic_DNA"/>
</dbReference>
<dbReference type="Proteomes" id="UP000033999">
    <property type="component" value="Unassembled WGS sequence"/>
</dbReference>
<sequence length="350" mass="39241">MPKGSLKQFLLDHNKKQSSLFISPDAALQRRLYRAKFPTEIAALKCMDGRLNLPLMTNTPPGIILPFRNIGGIFDVGWPFFGSLLIDFANYAVRKGRHGLIFVTYHWSKGDMHRGCKGFKYETDAARVYTKELRKEIEDVFGAGRSVIYPIQVGVETDEDALVLHGNDGEILDLATASLKTEEDILKAIERLFPDMPDRIRKDLVPLLIGNIAHISYIRSSGRPLEEAQHKEQILAIGRGFDWLHLPNKALIVGPYSYDLEKPISTAARLLQGNLAEGRIPKNEGLVLLASASFRDEAGPERIWAAKKAQSLAKLALKVIRQDVPELEDEFDVLVGTMNLNTRLFTPIEQ</sequence>
<name>A0A0G1MET2_9BACT</name>
<accession>A0A0G1MET2</accession>
<gene>
    <name evidence="2" type="ORF">UX10_C0021G0002</name>
</gene>
<feature type="domain" description="Carboxysome Shell Carbonic Anhydrase catalytic" evidence="1">
    <location>
        <begin position="100"/>
        <end position="169"/>
    </location>
</feature>
<dbReference type="InterPro" id="IPR048539">
    <property type="entry name" value="CsoSCA_cat"/>
</dbReference>
<dbReference type="AlphaFoldDB" id="A0A0G1MET2"/>
<dbReference type="GO" id="GO:0008270">
    <property type="term" value="F:zinc ion binding"/>
    <property type="evidence" value="ECO:0007669"/>
    <property type="project" value="InterPro"/>
</dbReference>
<evidence type="ECO:0000259" key="1">
    <source>
        <dbReference type="Pfam" id="PF20686"/>
    </source>
</evidence>
<protein>
    <recommendedName>
        <fullName evidence="1">Carboxysome Shell Carbonic Anhydrase catalytic domain-containing protein</fullName>
    </recommendedName>
</protein>
<evidence type="ECO:0000313" key="3">
    <source>
        <dbReference type="Proteomes" id="UP000033999"/>
    </source>
</evidence>
<reference evidence="2 3" key="1">
    <citation type="journal article" date="2015" name="Nature">
        <title>rRNA introns, odd ribosomes, and small enigmatic genomes across a large radiation of phyla.</title>
        <authorList>
            <person name="Brown C.T."/>
            <person name="Hug L.A."/>
            <person name="Thomas B.C."/>
            <person name="Sharon I."/>
            <person name="Castelle C.J."/>
            <person name="Singh A."/>
            <person name="Wilkins M.J."/>
            <person name="Williams K.H."/>
            <person name="Banfield J.F."/>
        </authorList>
    </citation>
    <scope>NUCLEOTIDE SEQUENCE [LARGE SCALE GENOMIC DNA]</scope>
</reference>
<organism evidence="2 3">
    <name type="scientific">Candidatus Magasanikbacteria bacterium GW2011_GWA2_45_39</name>
    <dbReference type="NCBI Taxonomy" id="1619041"/>
    <lineage>
        <taxon>Bacteria</taxon>
        <taxon>Candidatus Magasanikiibacteriota</taxon>
    </lineage>
</organism>
<dbReference type="InterPro" id="IPR036874">
    <property type="entry name" value="Carbonic_anhydrase_sf"/>
</dbReference>
<comment type="caution">
    <text evidence="2">The sequence shown here is derived from an EMBL/GenBank/DDBJ whole genome shotgun (WGS) entry which is preliminary data.</text>
</comment>